<name>F4WQC3_ACREC</name>
<feature type="region of interest" description="Disordered" evidence="1">
    <location>
        <begin position="158"/>
        <end position="200"/>
    </location>
</feature>
<accession>F4WQC3</accession>
<dbReference type="InParanoid" id="F4WQC3"/>
<dbReference type="EMBL" id="GL888269">
    <property type="protein sequence ID" value="EGI63606.1"/>
    <property type="molecule type" value="Genomic_DNA"/>
</dbReference>
<reference evidence="2" key="1">
    <citation type="submission" date="2011-02" db="EMBL/GenBank/DDBJ databases">
        <title>The genome of the leaf-cutting ant Acromyrmex echinatior suggests key adaptations to social evolution and fungus farming.</title>
        <authorList>
            <person name="Nygaard S."/>
            <person name="Zhang G."/>
        </authorList>
    </citation>
    <scope>NUCLEOTIDE SEQUENCE</scope>
</reference>
<dbReference type="AlphaFoldDB" id="F4WQC3"/>
<evidence type="ECO:0000256" key="1">
    <source>
        <dbReference type="SAM" id="MobiDB-lite"/>
    </source>
</evidence>
<sequence length="200" mass="22228">MCPQQTIPRQIKNTGGFGRGIGVPLRLKGWSRIYRDEACAYNLRESTFCGEHLVDRAIVWEARARAELEQGRVRAGQRDSDAPSYGATLSALPTARLLITSLPSRASLPTTVATPFAIYDRTLYTSLINPPRERNLPLSFPSRQGRRNEESCEFAWDFEEGLETESGEGSSSGARRVEGLASSRGLRYSPDIEMSKPSHH</sequence>
<dbReference type="STRING" id="103372.F4WQC3"/>
<proteinExistence type="predicted"/>
<organism evidence="3">
    <name type="scientific">Acromyrmex echinatior</name>
    <name type="common">Panamanian leafcutter ant</name>
    <name type="synonym">Acromyrmex octospinosus echinatior</name>
    <dbReference type="NCBI Taxonomy" id="103372"/>
    <lineage>
        <taxon>Eukaryota</taxon>
        <taxon>Metazoa</taxon>
        <taxon>Ecdysozoa</taxon>
        <taxon>Arthropoda</taxon>
        <taxon>Hexapoda</taxon>
        <taxon>Insecta</taxon>
        <taxon>Pterygota</taxon>
        <taxon>Neoptera</taxon>
        <taxon>Endopterygota</taxon>
        <taxon>Hymenoptera</taxon>
        <taxon>Apocrita</taxon>
        <taxon>Aculeata</taxon>
        <taxon>Formicoidea</taxon>
        <taxon>Formicidae</taxon>
        <taxon>Myrmicinae</taxon>
        <taxon>Acromyrmex</taxon>
    </lineage>
</organism>
<dbReference type="Proteomes" id="UP000007755">
    <property type="component" value="Unassembled WGS sequence"/>
</dbReference>
<evidence type="ECO:0000313" key="2">
    <source>
        <dbReference type="EMBL" id="EGI63606.1"/>
    </source>
</evidence>
<keyword evidence="3" id="KW-1185">Reference proteome</keyword>
<protein>
    <submittedName>
        <fullName evidence="2">Uncharacterized protein</fullName>
    </submittedName>
</protein>
<evidence type="ECO:0000313" key="3">
    <source>
        <dbReference type="Proteomes" id="UP000007755"/>
    </source>
</evidence>
<gene>
    <name evidence="2" type="ORF">G5I_08012</name>
</gene>